<keyword evidence="1" id="KW-0472">Membrane</keyword>
<evidence type="ECO:0000313" key="3">
    <source>
        <dbReference type="Proteomes" id="UP001549055"/>
    </source>
</evidence>
<feature type="transmembrane region" description="Helical" evidence="1">
    <location>
        <begin position="181"/>
        <end position="203"/>
    </location>
</feature>
<keyword evidence="1" id="KW-0812">Transmembrane</keyword>
<sequence>MFSISQIRAQARQTIDQTPGIYLLGLVPALVSLFSSLVSFFRNSSASTMNQEIVNSLSSGDINQITANSSPFFYSISASLFPFLIGILLSFILLSLTFTILNILRHRQEMTGWKDGFSIFQHPHFGKIFLTVFVKGLLLFLWGLVYYIGLVLLVIGAIGSAVLAIIASMSNTSHASIEPTLAVFGTLFIVGFIVFIIGLAIYIPQELAYSQVEILLLEHLEAGTYSGPMALIKESRRLMKGYKAKFFVLNLSFIGWFILQGLSFGLVGIYVYPYYGAAKIHFYDALLKDRKWKEDLLTGNLN</sequence>
<proteinExistence type="predicted"/>
<dbReference type="Proteomes" id="UP001549055">
    <property type="component" value="Unassembled WGS sequence"/>
</dbReference>
<dbReference type="InterPro" id="IPR010380">
    <property type="entry name" value="DUF975"/>
</dbReference>
<feature type="transmembrane region" description="Helical" evidence="1">
    <location>
        <begin position="80"/>
        <end position="104"/>
    </location>
</feature>
<feature type="transmembrane region" description="Helical" evidence="1">
    <location>
        <begin position="21"/>
        <end position="41"/>
    </location>
</feature>
<feature type="transmembrane region" description="Helical" evidence="1">
    <location>
        <begin position="246"/>
        <end position="272"/>
    </location>
</feature>
<organism evidence="2 3">
    <name type="scientific">Streptococcus gallinaceus</name>
    <dbReference type="NCBI Taxonomy" id="165758"/>
    <lineage>
        <taxon>Bacteria</taxon>
        <taxon>Bacillati</taxon>
        <taxon>Bacillota</taxon>
        <taxon>Bacilli</taxon>
        <taxon>Lactobacillales</taxon>
        <taxon>Streptococcaceae</taxon>
        <taxon>Streptococcus</taxon>
    </lineage>
</organism>
<feature type="transmembrane region" description="Helical" evidence="1">
    <location>
        <begin position="150"/>
        <end position="169"/>
    </location>
</feature>
<dbReference type="PANTHER" id="PTHR40076:SF1">
    <property type="entry name" value="MEMBRANE PROTEIN"/>
    <property type="match status" value="1"/>
</dbReference>
<keyword evidence="3" id="KW-1185">Reference proteome</keyword>
<dbReference type="PANTHER" id="PTHR40076">
    <property type="entry name" value="MEMBRANE PROTEIN-RELATED"/>
    <property type="match status" value="1"/>
</dbReference>
<name>A0ABV2JL33_9STRE</name>
<dbReference type="RefSeq" id="WP_354280279.1">
    <property type="nucleotide sequence ID" value="NZ_JBEPMK010000002.1"/>
</dbReference>
<evidence type="ECO:0000256" key="1">
    <source>
        <dbReference type="SAM" id="Phobius"/>
    </source>
</evidence>
<accession>A0ABV2JL33</accession>
<reference evidence="2 3" key="1">
    <citation type="submission" date="2024-06" db="EMBL/GenBank/DDBJ databases">
        <title>Genomic Encyclopedia of Type Strains, Phase IV (KMG-IV): sequencing the most valuable type-strain genomes for metagenomic binning, comparative biology and taxonomic classification.</title>
        <authorList>
            <person name="Goeker M."/>
        </authorList>
    </citation>
    <scope>NUCLEOTIDE SEQUENCE [LARGE SCALE GENOMIC DNA]</scope>
    <source>
        <strain evidence="2 3">DSM 15349</strain>
    </source>
</reference>
<dbReference type="Pfam" id="PF06161">
    <property type="entry name" value="DUF975"/>
    <property type="match status" value="1"/>
</dbReference>
<protein>
    <submittedName>
        <fullName evidence="2">Membrane protein</fullName>
    </submittedName>
</protein>
<comment type="caution">
    <text evidence="2">The sequence shown here is derived from an EMBL/GenBank/DDBJ whole genome shotgun (WGS) entry which is preliminary data.</text>
</comment>
<evidence type="ECO:0000313" key="2">
    <source>
        <dbReference type="EMBL" id="MET3644075.1"/>
    </source>
</evidence>
<dbReference type="EMBL" id="JBEPMK010000002">
    <property type="protein sequence ID" value="MET3644075.1"/>
    <property type="molecule type" value="Genomic_DNA"/>
</dbReference>
<keyword evidence="1" id="KW-1133">Transmembrane helix</keyword>
<gene>
    <name evidence="2" type="ORF">ABID27_000697</name>
</gene>